<dbReference type="Pfam" id="PF13704">
    <property type="entry name" value="Glyco_tranf_2_4"/>
    <property type="match status" value="1"/>
</dbReference>
<dbReference type="Proteomes" id="UP000478740">
    <property type="component" value="Unassembled WGS sequence"/>
</dbReference>
<dbReference type="AlphaFoldDB" id="A0A6L6IQP1"/>
<protein>
    <submittedName>
        <fullName evidence="1">Glycosyltransferase family 2 protein</fullName>
    </submittedName>
</protein>
<reference evidence="1 2" key="1">
    <citation type="submission" date="2019-11" db="EMBL/GenBank/DDBJ databases">
        <authorList>
            <person name="Dong K."/>
        </authorList>
    </citation>
    <scope>NUCLEOTIDE SEQUENCE [LARGE SCALE GENOMIC DNA]</scope>
    <source>
        <strain evidence="1 2">DK608</strain>
    </source>
</reference>
<dbReference type="InterPro" id="IPR029044">
    <property type="entry name" value="Nucleotide-diphossugar_trans"/>
</dbReference>
<evidence type="ECO:0000313" key="2">
    <source>
        <dbReference type="Proteomes" id="UP000478740"/>
    </source>
</evidence>
<sequence>MPRLLRIFRRKLRLRARRQWLLGRAIRRRRRLKPVQNRTRRIQAGDILLFMSMRNEKIRLPYFLDYYRRMGVQHFLVVDNGSGDGGREYLSSQPDVSIWLTQSSYKDSRFGMDWMNWLLRRYGSGHWCLTVDPDEFLIYPHHDSRPLKALTDWLDASAMKSFSAMLLDMYPKGPLNSQPYAEGTDPFGIAGWFDPANYAIRKNGEYGNLWIQGGPRGRVFFRDNPEAGPALNKIPLVRWERSYAYVSSTHMLLPRSLNVVYDEDGGERASGCLLHAKFLSTFVEKSAEELTRRQHYADSQEYMAYHSGLLDDPDLWCSESRRFEDWRQLEDLGLISKGNWA</sequence>
<dbReference type="SUPFAM" id="SSF53448">
    <property type="entry name" value="Nucleotide-diphospho-sugar transferases"/>
    <property type="match status" value="1"/>
</dbReference>
<comment type="caution">
    <text evidence="1">The sequence shown here is derived from an EMBL/GenBank/DDBJ whole genome shotgun (WGS) entry which is preliminary data.</text>
</comment>
<name>A0A6L6IQP1_9RHOB</name>
<proteinExistence type="predicted"/>
<dbReference type="EMBL" id="WMII01000001">
    <property type="protein sequence ID" value="MTH62796.1"/>
    <property type="molecule type" value="Genomic_DNA"/>
</dbReference>
<evidence type="ECO:0000313" key="1">
    <source>
        <dbReference type="EMBL" id="MTH62796.1"/>
    </source>
</evidence>
<accession>A0A6L6IQP1</accession>
<dbReference type="RefSeq" id="WP_341870263.1">
    <property type="nucleotide sequence ID" value="NZ_WMIH01000001.1"/>
</dbReference>
<keyword evidence="2" id="KW-1185">Reference proteome</keyword>
<gene>
    <name evidence="1" type="ORF">GL284_00770</name>
</gene>
<organism evidence="1 2">
    <name type="scientific">Paracoccus shanxieyensis</name>
    <dbReference type="NCBI Taxonomy" id="2675752"/>
    <lineage>
        <taxon>Bacteria</taxon>
        <taxon>Pseudomonadati</taxon>
        <taxon>Pseudomonadota</taxon>
        <taxon>Alphaproteobacteria</taxon>
        <taxon>Rhodobacterales</taxon>
        <taxon>Paracoccaceae</taxon>
        <taxon>Paracoccus</taxon>
    </lineage>
</organism>